<accession>A0ABV0K7W7</accession>
<sequence length="122" mass="14011">MTDYPPGDRSDSLSKDLSQLSDLIDQAALGRKGNSTDLLALLRLLERCHRDICETLFYEALPDNRQHLYALLRDIEINGGWPYIQRMKLQALLTNLPDFDFDTFSPSIVLPLEEDRFPGEEK</sequence>
<evidence type="ECO:0000313" key="2">
    <source>
        <dbReference type="Proteomes" id="UP001482513"/>
    </source>
</evidence>
<proteinExistence type="predicted"/>
<organism evidence="1 2">
    <name type="scientific">Leptolyngbya subtilissima DQ-A4</name>
    <dbReference type="NCBI Taxonomy" id="2933933"/>
    <lineage>
        <taxon>Bacteria</taxon>
        <taxon>Bacillati</taxon>
        <taxon>Cyanobacteriota</taxon>
        <taxon>Cyanophyceae</taxon>
        <taxon>Leptolyngbyales</taxon>
        <taxon>Leptolyngbyaceae</taxon>
        <taxon>Leptolyngbya group</taxon>
        <taxon>Leptolyngbya</taxon>
    </lineage>
</organism>
<gene>
    <name evidence="1" type="ORF">NC992_17790</name>
</gene>
<dbReference type="RefSeq" id="WP_242021639.1">
    <property type="nucleotide sequence ID" value="NZ_JAMPKX010000008.1"/>
</dbReference>
<evidence type="ECO:0000313" key="1">
    <source>
        <dbReference type="EMBL" id="MEP0948739.1"/>
    </source>
</evidence>
<dbReference type="EMBL" id="JAMPKX010000008">
    <property type="protein sequence ID" value="MEP0948739.1"/>
    <property type="molecule type" value="Genomic_DNA"/>
</dbReference>
<name>A0ABV0K7W7_9CYAN</name>
<dbReference type="Proteomes" id="UP001482513">
    <property type="component" value="Unassembled WGS sequence"/>
</dbReference>
<comment type="caution">
    <text evidence="1">The sequence shown here is derived from an EMBL/GenBank/DDBJ whole genome shotgun (WGS) entry which is preliminary data.</text>
</comment>
<reference evidence="1 2" key="1">
    <citation type="submission" date="2022-04" db="EMBL/GenBank/DDBJ databases">
        <title>Positive selection, recombination, and allopatry shape intraspecific diversity of widespread and dominant cyanobacteria.</title>
        <authorList>
            <person name="Wei J."/>
            <person name="Shu W."/>
            <person name="Hu C."/>
        </authorList>
    </citation>
    <scope>NUCLEOTIDE SEQUENCE [LARGE SCALE GENOMIC DNA]</scope>
    <source>
        <strain evidence="1 2">DQ-A4</strain>
    </source>
</reference>
<protein>
    <submittedName>
        <fullName evidence="1">Uncharacterized protein</fullName>
    </submittedName>
</protein>
<keyword evidence="2" id="KW-1185">Reference proteome</keyword>